<keyword evidence="2" id="KW-1185">Reference proteome</keyword>
<organism evidence="1 2">
    <name type="scientific">Longimycelium tulufanense</name>
    <dbReference type="NCBI Taxonomy" id="907463"/>
    <lineage>
        <taxon>Bacteria</taxon>
        <taxon>Bacillati</taxon>
        <taxon>Actinomycetota</taxon>
        <taxon>Actinomycetes</taxon>
        <taxon>Pseudonocardiales</taxon>
        <taxon>Pseudonocardiaceae</taxon>
        <taxon>Longimycelium</taxon>
    </lineage>
</organism>
<accession>A0A8J3FUJ6</accession>
<protein>
    <submittedName>
        <fullName evidence="1">Uncharacterized protein</fullName>
    </submittedName>
</protein>
<reference evidence="1" key="1">
    <citation type="journal article" date="2014" name="Int. J. Syst. Evol. Microbiol.">
        <title>Complete genome sequence of Corynebacterium casei LMG S-19264T (=DSM 44701T), isolated from a smear-ripened cheese.</title>
        <authorList>
            <consortium name="US DOE Joint Genome Institute (JGI-PGF)"/>
            <person name="Walter F."/>
            <person name="Albersmeier A."/>
            <person name="Kalinowski J."/>
            <person name="Ruckert C."/>
        </authorList>
    </citation>
    <scope>NUCLEOTIDE SEQUENCE</scope>
    <source>
        <strain evidence="1">CGMCC 4.5737</strain>
    </source>
</reference>
<evidence type="ECO:0000313" key="1">
    <source>
        <dbReference type="EMBL" id="GGM55640.1"/>
    </source>
</evidence>
<sequence>MAKKTQKHRPEPEAAKKPPVDIVHEALAKAEIDDRLRVVGMTGVIQVLTPQGSLLCIPATVGMSEWSAESMLRAYLMQLEDDNRLDFPVSVDEDLDSLDDDEEDDE</sequence>
<proteinExistence type="predicted"/>
<dbReference type="RefSeq" id="WP_189057786.1">
    <property type="nucleotide sequence ID" value="NZ_BMMK01000011.1"/>
</dbReference>
<dbReference type="Proteomes" id="UP000637578">
    <property type="component" value="Unassembled WGS sequence"/>
</dbReference>
<name>A0A8J3FUJ6_9PSEU</name>
<dbReference type="EMBL" id="BMMK01000011">
    <property type="protein sequence ID" value="GGM55640.1"/>
    <property type="molecule type" value="Genomic_DNA"/>
</dbReference>
<comment type="caution">
    <text evidence="1">The sequence shown here is derived from an EMBL/GenBank/DDBJ whole genome shotgun (WGS) entry which is preliminary data.</text>
</comment>
<reference evidence="1" key="2">
    <citation type="submission" date="2020-09" db="EMBL/GenBank/DDBJ databases">
        <authorList>
            <person name="Sun Q."/>
            <person name="Zhou Y."/>
        </authorList>
    </citation>
    <scope>NUCLEOTIDE SEQUENCE</scope>
    <source>
        <strain evidence="1">CGMCC 4.5737</strain>
    </source>
</reference>
<gene>
    <name evidence="1" type="ORF">GCM10012275_28470</name>
</gene>
<dbReference type="AlphaFoldDB" id="A0A8J3FUJ6"/>
<evidence type="ECO:0000313" key="2">
    <source>
        <dbReference type="Proteomes" id="UP000637578"/>
    </source>
</evidence>